<dbReference type="Pfam" id="PF12791">
    <property type="entry name" value="RsgI_N"/>
    <property type="match status" value="1"/>
</dbReference>
<sequence length="360" mass="41490">MDKEGEIIMLYKGIIIEIKDEYSIVVTNESEFLRIKNKEGMNVGDKIYFLEEDLYNADESSIVDTEKEENQEKSNVIDFNEKKERNKKKMSTVYKRLVTVAATIAIIVGTVIYTSSPKSYATVSFDENGSSLELNLDKNKKVNSASLINGNLNISDDDDFAVVLDQLYKQIKQDSKNNKNGRVLVALCFEGADDIAYEKEIKKLISQKFKGLNIMYIRVAKNKIQQNKNTEISMGEYAAMQMIEEDDIEGMTIDKLNQMLKDGKYAYLREEILDELEDRSEGYEDDDDDDIDEIEDYYKNKARSNNSKNNNSVNDYKDDDNDREEIKEKDSSRNNTDDDDDSDDNDYNSENNDDDEEDDD</sequence>
<feature type="domain" description="RsgI N-terminal anti-sigma" evidence="3">
    <location>
        <begin position="11"/>
        <end position="58"/>
    </location>
</feature>
<evidence type="ECO:0000259" key="3">
    <source>
        <dbReference type="PROSITE" id="PS51849"/>
    </source>
</evidence>
<keyword evidence="2" id="KW-0472">Membrane</keyword>
<feature type="transmembrane region" description="Helical" evidence="2">
    <location>
        <begin position="93"/>
        <end position="113"/>
    </location>
</feature>
<dbReference type="HOGENOM" id="CLU_768840_0_0_9"/>
<evidence type="ECO:0000256" key="1">
    <source>
        <dbReference type="SAM" id="MobiDB-lite"/>
    </source>
</evidence>
<proteinExistence type="predicted"/>
<evidence type="ECO:0000313" key="4">
    <source>
        <dbReference type="EMBL" id="EEA86212.1"/>
    </source>
</evidence>
<keyword evidence="5" id="KW-1185">Reference proteome</keyword>
<feature type="compositionally biased region" description="Low complexity" evidence="1">
    <location>
        <begin position="303"/>
        <end position="314"/>
    </location>
</feature>
<evidence type="ECO:0000313" key="5">
    <source>
        <dbReference type="Proteomes" id="UP000003178"/>
    </source>
</evidence>
<feature type="compositionally biased region" description="Acidic residues" evidence="1">
    <location>
        <begin position="337"/>
        <end position="360"/>
    </location>
</feature>
<organism evidence="4 5">
    <name type="scientific">Peptacetobacter hiranonis (strain DSM 13275 / JCM 10541 / KCTC 15199 / TO-931)</name>
    <name type="common">Clostridium hiranonis</name>
    <dbReference type="NCBI Taxonomy" id="500633"/>
    <lineage>
        <taxon>Bacteria</taxon>
        <taxon>Bacillati</taxon>
        <taxon>Bacillota</taxon>
        <taxon>Clostridia</taxon>
        <taxon>Peptostreptococcales</taxon>
        <taxon>Peptostreptococcaceae</taxon>
        <taxon>Peptacetobacter</taxon>
    </lineage>
</organism>
<dbReference type="AlphaFoldDB" id="B6FW85"/>
<dbReference type="InterPro" id="IPR024449">
    <property type="entry name" value="Anti-sigma_RsgI_N"/>
</dbReference>
<evidence type="ECO:0000256" key="2">
    <source>
        <dbReference type="SAM" id="Phobius"/>
    </source>
</evidence>
<reference evidence="4 5" key="1">
    <citation type="submission" date="2008-09" db="EMBL/GenBank/DDBJ databases">
        <authorList>
            <person name="Fulton L."/>
            <person name="Clifton S."/>
            <person name="Fulton B."/>
            <person name="Xu J."/>
            <person name="Minx P."/>
            <person name="Pepin K.H."/>
            <person name="Johnson M."/>
            <person name="Thiruvilangam P."/>
            <person name="Bhonagiri V."/>
            <person name="Nash W.E."/>
            <person name="Mardis E.R."/>
            <person name="Wilson R.K."/>
        </authorList>
    </citation>
    <scope>NUCLEOTIDE SEQUENCE [LARGE SCALE GENOMIC DNA]</scope>
    <source>
        <strain evidence="4 5">DSM 13275</strain>
    </source>
</reference>
<keyword evidence="2" id="KW-1133">Transmembrane helix</keyword>
<feature type="region of interest" description="Disordered" evidence="1">
    <location>
        <begin position="296"/>
        <end position="360"/>
    </location>
</feature>
<dbReference type="eggNOG" id="ENOG5030J5H">
    <property type="taxonomic scope" value="Bacteria"/>
</dbReference>
<dbReference type="EMBL" id="ABWP01000006">
    <property type="protein sequence ID" value="EEA86212.1"/>
    <property type="molecule type" value="Genomic_DNA"/>
</dbReference>
<dbReference type="Proteomes" id="UP000003178">
    <property type="component" value="Unassembled WGS sequence"/>
</dbReference>
<protein>
    <recommendedName>
        <fullName evidence="3">RsgI N-terminal anti-sigma domain-containing protein</fullName>
    </recommendedName>
</protein>
<feature type="compositionally biased region" description="Basic and acidic residues" evidence="1">
    <location>
        <begin position="324"/>
        <end position="336"/>
    </location>
</feature>
<name>B6FW85_PEPHT</name>
<comment type="caution">
    <text evidence="4">The sequence shown here is derived from an EMBL/GenBank/DDBJ whole genome shotgun (WGS) entry which is preliminary data.</text>
</comment>
<reference evidence="4 5" key="2">
    <citation type="submission" date="2008-10" db="EMBL/GenBank/DDBJ databases">
        <title>Draft genome sequence of Clostridium hiranonis (DSM 13275).</title>
        <authorList>
            <person name="Sudarsanam P."/>
            <person name="Ley R."/>
            <person name="Guruge J."/>
            <person name="Turnbaugh P.J."/>
            <person name="Mahowald M."/>
            <person name="Liep D."/>
            <person name="Gordon J."/>
        </authorList>
    </citation>
    <scope>NUCLEOTIDE SEQUENCE [LARGE SCALE GENOMIC DNA]</scope>
    <source>
        <strain evidence="4 5">DSM 13275</strain>
    </source>
</reference>
<keyword evidence="2" id="KW-0812">Transmembrane</keyword>
<gene>
    <name evidence="4" type="ORF">CLOHIR_00134</name>
</gene>
<dbReference type="PROSITE" id="PS51849">
    <property type="entry name" value="RSGI_N"/>
    <property type="match status" value="1"/>
</dbReference>
<accession>B6FW85</accession>
<dbReference type="STRING" id="500633.CLOHIR_00134"/>